<evidence type="ECO:0000256" key="2">
    <source>
        <dbReference type="ARBA" id="ARBA00004777"/>
    </source>
</evidence>
<gene>
    <name evidence="13" type="ORF">A2V91_04165</name>
</gene>
<dbReference type="InterPro" id="IPR004620">
    <property type="entry name" value="MTHF_reductase_bac"/>
</dbReference>
<organism evidence="13 14">
    <name type="scientific">Candidatus Muproteobacteria bacterium RBG_16_64_10</name>
    <dbReference type="NCBI Taxonomy" id="1817757"/>
    <lineage>
        <taxon>Bacteria</taxon>
        <taxon>Pseudomonadati</taxon>
        <taxon>Pseudomonadota</taxon>
        <taxon>Candidatus Muproteobacteria</taxon>
    </lineage>
</organism>
<dbReference type="GO" id="GO:0071949">
    <property type="term" value="F:FAD binding"/>
    <property type="evidence" value="ECO:0007669"/>
    <property type="project" value="TreeGrafter"/>
</dbReference>
<keyword evidence="4" id="KW-0028">Amino-acid biosynthesis</keyword>
<name>A0A1F6SX17_9PROT</name>
<keyword evidence="5 12" id="KW-0285">Flavoprotein</keyword>
<dbReference type="Proteomes" id="UP000179334">
    <property type="component" value="Unassembled WGS sequence"/>
</dbReference>
<evidence type="ECO:0000313" key="14">
    <source>
        <dbReference type="Proteomes" id="UP000179334"/>
    </source>
</evidence>
<evidence type="ECO:0000256" key="5">
    <source>
        <dbReference type="ARBA" id="ARBA00022630"/>
    </source>
</evidence>
<comment type="catalytic activity">
    <reaction evidence="11">
        <text>(6S)-5-methyl-5,6,7,8-tetrahydrofolate + NAD(+) = (6R)-5,10-methylene-5,6,7,8-tetrahydrofolate + NADH + H(+)</text>
        <dbReference type="Rhea" id="RHEA:19821"/>
        <dbReference type="ChEBI" id="CHEBI:15378"/>
        <dbReference type="ChEBI" id="CHEBI:15636"/>
        <dbReference type="ChEBI" id="CHEBI:18608"/>
        <dbReference type="ChEBI" id="CHEBI:57540"/>
        <dbReference type="ChEBI" id="CHEBI:57945"/>
        <dbReference type="EC" id="1.5.1.54"/>
    </reaction>
    <physiologicalReaction direction="right-to-left" evidence="11">
        <dbReference type="Rhea" id="RHEA:19823"/>
    </physiologicalReaction>
</comment>
<protein>
    <recommendedName>
        <fullName evidence="12">Methylenetetrahydrofolate reductase</fullName>
        <ecNumber evidence="12">1.5.1.54</ecNumber>
    </recommendedName>
</protein>
<comment type="pathway">
    <text evidence="10">Amino-acid biosynthesis; L-methionine biosynthesis via de novo pathway.</text>
</comment>
<accession>A0A1F6SX17</accession>
<dbReference type="GO" id="GO:0035999">
    <property type="term" value="P:tetrahydrofolate interconversion"/>
    <property type="evidence" value="ECO:0007669"/>
    <property type="project" value="UniProtKB-UniPathway"/>
</dbReference>
<dbReference type="AlphaFoldDB" id="A0A1F6SX17"/>
<dbReference type="CDD" id="cd00537">
    <property type="entry name" value="MTHFR"/>
    <property type="match status" value="1"/>
</dbReference>
<evidence type="ECO:0000256" key="3">
    <source>
        <dbReference type="ARBA" id="ARBA00006743"/>
    </source>
</evidence>
<keyword evidence="9" id="KW-0486">Methionine biosynthesis</keyword>
<dbReference type="InterPro" id="IPR003171">
    <property type="entry name" value="Mehydrof_redctse-like"/>
</dbReference>
<evidence type="ECO:0000256" key="12">
    <source>
        <dbReference type="RuleBase" id="RU003862"/>
    </source>
</evidence>
<keyword evidence="8" id="KW-0520">NAD</keyword>
<dbReference type="GO" id="GO:0106312">
    <property type="term" value="F:methylenetetrahydrofolate reductase (NADH) activity"/>
    <property type="evidence" value="ECO:0007669"/>
    <property type="project" value="UniProtKB-EC"/>
</dbReference>
<evidence type="ECO:0000313" key="13">
    <source>
        <dbReference type="EMBL" id="OGI37413.1"/>
    </source>
</evidence>
<evidence type="ECO:0000256" key="6">
    <source>
        <dbReference type="ARBA" id="ARBA00022827"/>
    </source>
</evidence>
<dbReference type="PANTHER" id="PTHR45754">
    <property type="entry name" value="METHYLENETETRAHYDROFOLATE REDUCTASE"/>
    <property type="match status" value="1"/>
</dbReference>
<dbReference type="SUPFAM" id="SSF51730">
    <property type="entry name" value="FAD-linked oxidoreductase"/>
    <property type="match status" value="1"/>
</dbReference>
<evidence type="ECO:0000256" key="4">
    <source>
        <dbReference type="ARBA" id="ARBA00022605"/>
    </source>
</evidence>
<dbReference type="UniPathway" id="UPA00193"/>
<proteinExistence type="inferred from homology"/>
<evidence type="ECO:0000256" key="1">
    <source>
        <dbReference type="ARBA" id="ARBA00001974"/>
    </source>
</evidence>
<comment type="similarity">
    <text evidence="3 12">Belongs to the methylenetetrahydrofolate reductase family.</text>
</comment>
<dbReference type="InterPro" id="IPR029041">
    <property type="entry name" value="FAD-linked_oxidoreductase-like"/>
</dbReference>
<comment type="cofactor">
    <cofactor evidence="1 12">
        <name>FAD</name>
        <dbReference type="ChEBI" id="CHEBI:57692"/>
    </cofactor>
</comment>
<dbReference type="EMBL" id="MFSR01000092">
    <property type="protein sequence ID" value="OGI37413.1"/>
    <property type="molecule type" value="Genomic_DNA"/>
</dbReference>
<evidence type="ECO:0000256" key="8">
    <source>
        <dbReference type="ARBA" id="ARBA00023027"/>
    </source>
</evidence>
<comment type="caution">
    <text evidence="13">The sequence shown here is derived from an EMBL/GenBank/DDBJ whole genome shotgun (WGS) entry which is preliminary data.</text>
</comment>
<dbReference type="PANTHER" id="PTHR45754:SF3">
    <property type="entry name" value="METHYLENETETRAHYDROFOLATE REDUCTASE (NADPH)"/>
    <property type="match status" value="1"/>
</dbReference>
<keyword evidence="7 12" id="KW-0560">Oxidoreductase</keyword>
<sequence length="282" mass="31670">MNSQKTFPRVFSCEYFPPKDDAARDKLYATTRELAVLKPKYFSVTYGAGGSTQAGTYEMVKWIKEQGLDAAPHISCVGATRATIVEQLQRYKTLGIKRIVALGGDLPSGMASPGEFRFAYQLVELIRKETGDWFHIEVAAYPEMHPRAANINDDLKYFRQKVAAGASAALTQYFYNPDAYVRFVYECEKLGLKLPVVPGIMPITNYKQLARFSDACGAEIPRWIRKRLEGFGDDLESLRAFGLDVTTQLCEKLLAAGAPGLHFYTMNRATPTREIWNRLGLK</sequence>
<dbReference type="GO" id="GO:0009086">
    <property type="term" value="P:methionine biosynthetic process"/>
    <property type="evidence" value="ECO:0007669"/>
    <property type="project" value="UniProtKB-KW"/>
</dbReference>
<dbReference type="Gene3D" id="3.20.20.220">
    <property type="match status" value="1"/>
</dbReference>
<dbReference type="Pfam" id="PF02219">
    <property type="entry name" value="MTHFR"/>
    <property type="match status" value="1"/>
</dbReference>
<dbReference type="GO" id="GO:0005829">
    <property type="term" value="C:cytosol"/>
    <property type="evidence" value="ECO:0007669"/>
    <property type="project" value="InterPro"/>
</dbReference>
<keyword evidence="6 12" id="KW-0274">FAD</keyword>
<comment type="pathway">
    <text evidence="2 12">One-carbon metabolism; tetrahydrofolate interconversion.</text>
</comment>
<evidence type="ECO:0000256" key="11">
    <source>
        <dbReference type="ARBA" id="ARBA00048628"/>
    </source>
</evidence>
<evidence type="ECO:0000256" key="10">
    <source>
        <dbReference type="ARBA" id="ARBA00034478"/>
    </source>
</evidence>
<evidence type="ECO:0000256" key="7">
    <source>
        <dbReference type="ARBA" id="ARBA00023002"/>
    </source>
</evidence>
<evidence type="ECO:0000256" key="9">
    <source>
        <dbReference type="ARBA" id="ARBA00023167"/>
    </source>
</evidence>
<reference evidence="13 14" key="1">
    <citation type="journal article" date="2016" name="Nat. Commun.">
        <title>Thousands of microbial genomes shed light on interconnected biogeochemical processes in an aquifer system.</title>
        <authorList>
            <person name="Anantharaman K."/>
            <person name="Brown C.T."/>
            <person name="Hug L.A."/>
            <person name="Sharon I."/>
            <person name="Castelle C.J."/>
            <person name="Probst A.J."/>
            <person name="Thomas B.C."/>
            <person name="Singh A."/>
            <person name="Wilkins M.J."/>
            <person name="Karaoz U."/>
            <person name="Brodie E.L."/>
            <person name="Williams K.H."/>
            <person name="Hubbard S.S."/>
            <person name="Banfield J.F."/>
        </authorList>
    </citation>
    <scope>NUCLEOTIDE SEQUENCE [LARGE SCALE GENOMIC DNA]</scope>
</reference>
<dbReference type="EC" id="1.5.1.54" evidence="12"/>
<dbReference type="NCBIfam" id="TIGR00676">
    <property type="entry name" value="fadh2"/>
    <property type="match status" value="1"/>
</dbReference>